<evidence type="ECO:0000313" key="6">
    <source>
        <dbReference type="EMBL" id="WVX67276.1"/>
    </source>
</evidence>
<keyword evidence="10" id="KW-1185">Reference proteome</keyword>
<evidence type="ECO:0000313" key="4">
    <source>
        <dbReference type="EMBL" id="WVX66841.1"/>
    </source>
</evidence>
<evidence type="ECO:0000313" key="9">
    <source>
        <dbReference type="EMBL" id="WVX67816.1"/>
    </source>
</evidence>
<organism evidence="6 10">
    <name type="scientific">Candidatus Bealeia paramacronuclearis</name>
    <dbReference type="NCBI Taxonomy" id="1921001"/>
    <lineage>
        <taxon>Bacteria</taxon>
        <taxon>Pseudomonadati</taxon>
        <taxon>Pseudomonadota</taxon>
        <taxon>Alphaproteobacteria</taxon>
        <taxon>Holosporales</taxon>
        <taxon>Holosporaceae</taxon>
        <taxon>Candidatus Bealeia</taxon>
    </lineage>
</organism>
<name>A0ABZ2C6T2_9PROT</name>
<dbReference type="PANTHER" id="PTHR33293">
    <property type="entry name" value="INSERTION ELEMENT IS1 1 PROTEIN INSB-RELATED"/>
    <property type="match status" value="1"/>
</dbReference>
<gene>
    <name evidence="1" type="ORF">Bealeia1_00284</name>
    <name evidence="2" type="ORF">Bealeia1_00540</name>
    <name evidence="3" type="ORF">Bealeia1_00922</name>
    <name evidence="4" type="ORF">Bealeia1_01029</name>
    <name evidence="5" type="ORF">Bealeia1_01404</name>
    <name evidence="6" type="ORF">Bealeia1_01475</name>
    <name evidence="7" type="ORF">Bealeia1_01578</name>
    <name evidence="8" type="ORF">Bealeia1_01747</name>
    <name evidence="9" type="ORF">Bealeia1_02035</name>
</gene>
<dbReference type="EMBL" id="CP133270">
    <property type="protein sequence ID" value="WVX66841.1"/>
    <property type="molecule type" value="Genomic_DNA"/>
</dbReference>
<evidence type="ECO:0000313" key="10">
    <source>
        <dbReference type="Proteomes" id="UP001330434"/>
    </source>
</evidence>
<dbReference type="Proteomes" id="UP001330434">
    <property type="component" value="Plasmid pBealeia2"/>
</dbReference>
<evidence type="ECO:0000313" key="5">
    <source>
        <dbReference type="EMBL" id="WVX67206.1"/>
    </source>
</evidence>
<dbReference type="EMBL" id="CP133270">
    <property type="protein sequence ID" value="WVX67206.1"/>
    <property type="molecule type" value="Genomic_DNA"/>
</dbReference>
<dbReference type="EMBL" id="CP133270">
    <property type="protein sequence ID" value="WVX67377.1"/>
    <property type="molecule type" value="Genomic_DNA"/>
</dbReference>
<evidence type="ECO:0000313" key="8">
    <source>
        <dbReference type="EMBL" id="WVX67534.1"/>
    </source>
</evidence>
<dbReference type="EMBL" id="CP133270">
    <property type="protein sequence ID" value="WVX67534.1"/>
    <property type="molecule type" value="Genomic_DNA"/>
</dbReference>
<dbReference type="InterPro" id="IPR051354">
    <property type="entry name" value="Transposase_27_IS1"/>
</dbReference>
<geneLocation type="plasmid" evidence="9 10">
    <name>pBealeia2</name>
</geneLocation>
<evidence type="ECO:0000313" key="7">
    <source>
        <dbReference type="EMBL" id="WVX67377.1"/>
    </source>
</evidence>
<evidence type="ECO:0000313" key="3">
    <source>
        <dbReference type="EMBL" id="WVX66738.1"/>
    </source>
</evidence>
<sequence length="140" mass="15578">MECKKCNSVQYVKNGMVRGIQRYRCKSCGCNFTNTPKRGKPEAMKALAILLYTLGNASFGMIGKVLKVSNVAVLKWIRKEAKSLERPAVPSDLKLVQIDEMWHYVNGKKTKFGSGKPLTLCQGELSPGLWVAVMIEQPKA</sequence>
<reference evidence="6 10" key="2">
    <citation type="journal article" date="2024" name="Environ. Microbiol.">
        <title>Novel evolutionary insights on the interactions of the Holosporales (Alphaproteobacteria) with eukaryotic hosts from comparative genomics.</title>
        <authorList>
            <person name="Giovannini M."/>
            <person name="Petroni G."/>
            <person name="Castelli M."/>
        </authorList>
    </citation>
    <scope>NUCLEOTIDE SEQUENCE [LARGE SCALE GENOMIC DNA]</scope>
    <source>
        <strain evidence="6 10">US_Bl 15I1</strain>
    </source>
</reference>
<dbReference type="EMBL" id="CP133272">
    <property type="protein sequence ID" value="WVX67816.1"/>
    <property type="molecule type" value="Genomic_DNA"/>
</dbReference>
<dbReference type="EMBL" id="CP133270">
    <property type="protein sequence ID" value="WVX66738.1"/>
    <property type="molecule type" value="Genomic_DNA"/>
</dbReference>
<dbReference type="EMBL" id="CP133270">
    <property type="protein sequence ID" value="WVX66113.1"/>
    <property type="molecule type" value="Genomic_DNA"/>
</dbReference>
<reference evidence="6" key="1">
    <citation type="submission" date="2023-08" db="EMBL/GenBank/DDBJ databases">
        <authorList>
            <person name="Giovannini M.G."/>
            <person name="Castelli M.C."/>
            <person name="Petroni G.P."/>
        </authorList>
    </citation>
    <scope>NUCLEOTIDE SEQUENCE</scope>
    <source>
        <strain evidence="6">US_Bl 15I1</strain>
        <plasmid evidence="9">pBealeia2</plasmid>
    </source>
</reference>
<keyword evidence="9" id="KW-0614">Plasmid</keyword>
<dbReference type="EMBL" id="CP133270">
    <property type="protein sequence ID" value="WVX67276.1"/>
    <property type="molecule type" value="Genomic_DNA"/>
</dbReference>
<dbReference type="EMBL" id="CP133270">
    <property type="protein sequence ID" value="WVX66364.1"/>
    <property type="molecule type" value="Genomic_DNA"/>
</dbReference>
<accession>A0ABZ2C6T2</accession>
<evidence type="ECO:0000313" key="1">
    <source>
        <dbReference type="EMBL" id="WVX66113.1"/>
    </source>
</evidence>
<dbReference type="PANTHER" id="PTHR33293:SF1">
    <property type="entry name" value="INSERTION ELEMENT IS1 1 PROTEIN INSB-RELATED"/>
    <property type="match status" value="1"/>
</dbReference>
<protein>
    <submittedName>
        <fullName evidence="6">IS1 family transposase domain protein</fullName>
    </submittedName>
</protein>
<dbReference type="RefSeq" id="WP_331255242.1">
    <property type="nucleotide sequence ID" value="NZ_CP133270.1"/>
</dbReference>
<dbReference type="Proteomes" id="UP001330434">
    <property type="component" value="Chromosome"/>
</dbReference>
<proteinExistence type="predicted"/>
<evidence type="ECO:0000313" key="2">
    <source>
        <dbReference type="EMBL" id="WVX66364.1"/>
    </source>
</evidence>